<dbReference type="Gene3D" id="3.40.50.1390">
    <property type="entry name" value="Resolvase, N-terminal catalytic domain"/>
    <property type="match status" value="1"/>
</dbReference>
<organism evidence="6 7">
    <name type="scientific">Clavibacter californiensis</name>
    <dbReference type="NCBI Taxonomy" id="1401995"/>
    <lineage>
        <taxon>Bacteria</taxon>
        <taxon>Bacillati</taxon>
        <taxon>Actinomycetota</taxon>
        <taxon>Actinomycetes</taxon>
        <taxon>Micrococcales</taxon>
        <taxon>Microbacteriaceae</taxon>
        <taxon>Clavibacter</taxon>
    </lineage>
</organism>
<evidence type="ECO:0000256" key="4">
    <source>
        <dbReference type="PROSITE-ProRule" id="PRU10137"/>
    </source>
</evidence>
<comment type="caution">
    <text evidence="6">The sequence shown here is derived from an EMBL/GenBank/DDBJ whole genome shotgun (WGS) entry which is preliminary data.</text>
</comment>
<dbReference type="InterPro" id="IPR036162">
    <property type="entry name" value="Resolvase-like_N_sf"/>
</dbReference>
<dbReference type="EMBL" id="QWEE01000045">
    <property type="protein sequence ID" value="RII93290.1"/>
    <property type="molecule type" value="Genomic_DNA"/>
</dbReference>
<dbReference type="Proteomes" id="UP000265355">
    <property type="component" value="Unassembled WGS sequence"/>
</dbReference>
<keyword evidence="1" id="KW-0229">DNA integration</keyword>
<dbReference type="PANTHER" id="PTHR30461:SF2">
    <property type="entry name" value="SERINE RECOMBINASE PINE-RELATED"/>
    <property type="match status" value="1"/>
</dbReference>
<dbReference type="PANTHER" id="PTHR30461">
    <property type="entry name" value="DNA-INVERTASE FROM LAMBDOID PROPHAGE"/>
    <property type="match status" value="1"/>
</dbReference>
<keyword evidence="7" id="KW-1185">Reference proteome</keyword>
<dbReference type="InterPro" id="IPR050639">
    <property type="entry name" value="SSR_resolvase"/>
</dbReference>
<dbReference type="InterPro" id="IPR006118">
    <property type="entry name" value="Recombinase_CS"/>
</dbReference>
<dbReference type="CDD" id="cd00338">
    <property type="entry name" value="Ser_Recombinase"/>
    <property type="match status" value="1"/>
</dbReference>
<evidence type="ECO:0000256" key="3">
    <source>
        <dbReference type="ARBA" id="ARBA00023172"/>
    </source>
</evidence>
<reference evidence="6 7" key="1">
    <citation type="submission" date="2018-08" db="EMBL/GenBank/DDBJ databases">
        <title>Genome Sequence of Clavibacter michiganensis Subspecies type strains, and the Atypical Peach-Colored Strains Isolated from Tomato.</title>
        <authorList>
            <person name="Osdaghi E."/>
            <person name="Portier P."/>
            <person name="Briand M."/>
            <person name="Jacques M.-A."/>
        </authorList>
    </citation>
    <scope>NUCLEOTIDE SEQUENCE [LARGE SCALE GENOMIC DNA]</scope>
    <source>
        <strain evidence="6 7">CFBP 8216</strain>
    </source>
</reference>
<accession>A0ABX9NA64</accession>
<evidence type="ECO:0000259" key="5">
    <source>
        <dbReference type="PROSITE" id="PS51736"/>
    </source>
</evidence>
<feature type="domain" description="Resolvase/invertase-type recombinase catalytic" evidence="5">
    <location>
        <begin position="3"/>
        <end position="151"/>
    </location>
</feature>
<dbReference type="InterPro" id="IPR006119">
    <property type="entry name" value="Resolv_N"/>
</dbReference>
<keyword evidence="2" id="KW-0238">DNA-binding</keyword>
<keyword evidence="3" id="KW-0233">DNA recombination</keyword>
<gene>
    <name evidence="6" type="ORF">DZF98_04780</name>
</gene>
<dbReference type="Pfam" id="PF00239">
    <property type="entry name" value="Resolvase"/>
    <property type="match status" value="1"/>
</dbReference>
<dbReference type="PROSITE" id="PS00397">
    <property type="entry name" value="RECOMBINASES_1"/>
    <property type="match status" value="1"/>
</dbReference>
<feature type="active site" description="O-(5'-phospho-DNA)-serine intermediate" evidence="4">
    <location>
        <position position="11"/>
    </location>
</feature>
<evidence type="ECO:0000313" key="7">
    <source>
        <dbReference type="Proteomes" id="UP000265355"/>
    </source>
</evidence>
<evidence type="ECO:0000256" key="2">
    <source>
        <dbReference type="ARBA" id="ARBA00023125"/>
    </source>
</evidence>
<name>A0ABX9NA64_9MICO</name>
<sequence length="215" mass="23584">MTTMIGYLRVSTEEQVSSGLGLDAQRDTIQRYADAHGWDVVWYEDAGLSAKSLNRPALQQALTRLHPKRRDVNGIVVAKLDRLSRSVHDFSGLLRLANARRWSVVAIDLGVDTSTPTGRLVANVMMSVAEWEREMIGARTSAAMQAAKRQGRHMGRVSSLPQATGERLLALRATHTLTDTAERLNVELIKTATGTCWSANAVAKAQRRLNGLHSG</sequence>
<dbReference type="PROSITE" id="PS51736">
    <property type="entry name" value="RECOMBINASES_3"/>
    <property type="match status" value="1"/>
</dbReference>
<evidence type="ECO:0000313" key="6">
    <source>
        <dbReference type="EMBL" id="RII93290.1"/>
    </source>
</evidence>
<dbReference type="SMART" id="SM00857">
    <property type="entry name" value="Resolvase"/>
    <property type="match status" value="1"/>
</dbReference>
<dbReference type="SUPFAM" id="SSF53041">
    <property type="entry name" value="Resolvase-like"/>
    <property type="match status" value="1"/>
</dbReference>
<protein>
    <submittedName>
        <fullName evidence="6">Recombinase family protein</fullName>
    </submittedName>
</protein>
<proteinExistence type="predicted"/>
<dbReference type="RefSeq" id="WP_119372650.1">
    <property type="nucleotide sequence ID" value="NZ_CP040792.1"/>
</dbReference>
<evidence type="ECO:0000256" key="1">
    <source>
        <dbReference type="ARBA" id="ARBA00022908"/>
    </source>
</evidence>